<feature type="chain" id="PRO_5003895561" description="Malectin domain-containing protein" evidence="11">
    <location>
        <begin position="30"/>
        <end position="541"/>
    </location>
</feature>
<evidence type="ECO:0000256" key="3">
    <source>
        <dbReference type="ARBA" id="ARBA00022692"/>
    </source>
</evidence>
<dbReference type="AlphaFoldDB" id="K6VMV2"/>
<dbReference type="InterPro" id="IPR039155">
    <property type="entry name" value="MLEC"/>
</dbReference>
<dbReference type="GO" id="GO:0030246">
    <property type="term" value="F:carbohydrate binding"/>
    <property type="evidence" value="ECO:0007669"/>
    <property type="project" value="InterPro"/>
</dbReference>
<dbReference type="InterPro" id="IPR021720">
    <property type="entry name" value="Malectin_dom"/>
</dbReference>
<keyword evidence="5" id="KW-0256">Endoplasmic reticulum</keyword>
<evidence type="ECO:0000256" key="5">
    <source>
        <dbReference type="ARBA" id="ARBA00022824"/>
    </source>
</evidence>
<evidence type="ECO:0000256" key="6">
    <source>
        <dbReference type="ARBA" id="ARBA00022989"/>
    </source>
</evidence>
<gene>
    <name evidence="13" type="ORF">AUCHE_02_00660</name>
</gene>
<keyword evidence="6" id="KW-1133">Transmembrane helix</keyword>
<evidence type="ECO:0000256" key="8">
    <source>
        <dbReference type="ARBA" id="ARBA00023180"/>
    </source>
</evidence>
<dbReference type="STRING" id="100225.SAMN05421595_1837"/>
<accession>K6VMV2</accession>
<name>K6VMV2_9MICO</name>
<dbReference type="PANTHER" id="PTHR13460:SF0">
    <property type="entry name" value="MALECTIN"/>
    <property type="match status" value="1"/>
</dbReference>
<feature type="region of interest" description="Disordered" evidence="10">
    <location>
        <begin position="184"/>
        <end position="243"/>
    </location>
</feature>
<protein>
    <recommendedName>
        <fullName evidence="12">Malectin domain-containing protein</fullName>
    </recommendedName>
</protein>
<comment type="subcellular location">
    <subcellularLocation>
        <location evidence="1">Endoplasmic reticulum membrane</location>
        <topology evidence="1">Single-pass type I membrane protein</topology>
    </subcellularLocation>
</comment>
<feature type="domain" description="Malectin" evidence="12">
    <location>
        <begin position="60"/>
        <end position="170"/>
    </location>
</feature>
<dbReference type="InterPro" id="IPR008979">
    <property type="entry name" value="Galactose-bd-like_sf"/>
</dbReference>
<keyword evidence="8" id="KW-0325">Glycoprotein</keyword>
<reference evidence="13 14" key="1">
    <citation type="submission" date="2012-08" db="EMBL/GenBank/DDBJ databases">
        <title>Whole genome shotgun sequence of Austwickia chelonae NBRC 105200.</title>
        <authorList>
            <person name="Yoshida I."/>
            <person name="Hosoyama A."/>
            <person name="Tsuchikane K."/>
            <person name="Katsumata H."/>
            <person name="Ando Y."/>
            <person name="Ohji S."/>
            <person name="Hamada M."/>
            <person name="Tamura T."/>
            <person name="Yamazoe A."/>
            <person name="Yamazaki S."/>
            <person name="Fujita N."/>
        </authorList>
    </citation>
    <scope>NUCLEOTIDE SEQUENCE [LARGE SCALE GENOMIC DNA]</scope>
    <source>
        <strain evidence="13 14">NBRC 105200</strain>
    </source>
</reference>
<organism evidence="13 14">
    <name type="scientific">Austwickia chelonae NBRC 105200</name>
    <dbReference type="NCBI Taxonomy" id="1184607"/>
    <lineage>
        <taxon>Bacteria</taxon>
        <taxon>Bacillati</taxon>
        <taxon>Actinomycetota</taxon>
        <taxon>Actinomycetes</taxon>
        <taxon>Micrococcales</taxon>
        <taxon>Dermatophilaceae</taxon>
        <taxon>Austwickia</taxon>
    </lineage>
</organism>
<dbReference type="PANTHER" id="PTHR13460">
    <property type="match status" value="1"/>
</dbReference>
<evidence type="ECO:0000259" key="12">
    <source>
        <dbReference type="Pfam" id="PF11721"/>
    </source>
</evidence>
<evidence type="ECO:0000256" key="7">
    <source>
        <dbReference type="ARBA" id="ARBA00023136"/>
    </source>
</evidence>
<feature type="signal peptide" evidence="11">
    <location>
        <begin position="1"/>
        <end position="29"/>
    </location>
</feature>
<feature type="compositionally biased region" description="Low complexity" evidence="10">
    <location>
        <begin position="184"/>
        <end position="227"/>
    </location>
</feature>
<dbReference type="GO" id="GO:0016020">
    <property type="term" value="C:membrane"/>
    <property type="evidence" value="ECO:0007669"/>
    <property type="project" value="TreeGrafter"/>
</dbReference>
<evidence type="ECO:0000256" key="2">
    <source>
        <dbReference type="ARBA" id="ARBA00009141"/>
    </source>
</evidence>
<proteinExistence type="inferred from homology"/>
<keyword evidence="7" id="KW-0472">Membrane</keyword>
<sequence>MSRRLTSLVARCLPPVALLPLAFVTTSFAADTTSEQVVARVVARYSPVVDTAGNTWRSRTGFIGTDRNSRSLVGTDILGTTDDLLYQETTFGTTGYTLPVAAGRYRVRLLMVENYWTKAGQRVFDVSAEGHPALDKVDIAGAVGARTAYDRTFETDVTDGSLDMTFTKVVDNPQFSAIEVTKIATTTTAPTPEPTTTTPAPTPTTTTPTPTPTTTTPSPQTVQPTPADNQPGHAPIPLAPDSPWTSRIENAPLDPNSAQMSANLRKDVIENWGGIAAFNSGHYNASFYPVPADQPRIDVDFWNCQKKTWIDPNLTTGPAYFRQVPVPDYARPAAGSDGEMSIYDPQTDQLWEFWQMRRNTTTGRWEACWGGRIDKVSTNQGIFPRWYGATGTGVAMAAGMISLDEVRKGSINHAMYLAAMNIQQYPEISWPALRGDGNLVDPNVVREGQRLRLDPNLDLDRYNLTPVGRMVAEAAKKYGFIVSDRSGSVAVIGEAGLREQSLTGTNPWPGLLGGTPSYEVMRNFPWEAIQVVAKDWGAPAN</sequence>
<dbReference type="OrthoDB" id="8771597at2"/>
<dbReference type="SUPFAM" id="SSF49785">
    <property type="entry name" value="Galactose-binding domain-like"/>
    <property type="match status" value="1"/>
</dbReference>
<dbReference type="EMBL" id="BAGZ01000002">
    <property type="protein sequence ID" value="GAB76705.1"/>
    <property type="molecule type" value="Genomic_DNA"/>
</dbReference>
<evidence type="ECO:0000256" key="4">
    <source>
        <dbReference type="ARBA" id="ARBA00022729"/>
    </source>
</evidence>
<comment type="caution">
    <text evidence="13">The sequence shown here is derived from an EMBL/GenBank/DDBJ whole genome shotgun (WGS) entry which is preliminary data.</text>
</comment>
<keyword evidence="3" id="KW-0812">Transmembrane</keyword>
<evidence type="ECO:0000256" key="10">
    <source>
        <dbReference type="SAM" id="MobiDB-lite"/>
    </source>
</evidence>
<keyword evidence="9" id="KW-0119">Carbohydrate metabolism</keyword>
<dbReference type="Pfam" id="PF11721">
    <property type="entry name" value="Malectin"/>
    <property type="match status" value="1"/>
</dbReference>
<evidence type="ECO:0000256" key="11">
    <source>
        <dbReference type="SAM" id="SignalP"/>
    </source>
</evidence>
<dbReference type="Gene3D" id="2.60.120.430">
    <property type="entry name" value="Galactose-binding lectin"/>
    <property type="match status" value="1"/>
</dbReference>
<evidence type="ECO:0000313" key="13">
    <source>
        <dbReference type="EMBL" id="GAB76705.1"/>
    </source>
</evidence>
<keyword evidence="14" id="KW-1185">Reference proteome</keyword>
<dbReference type="RefSeq" id="WP_006501456.1">
    <property type="nucleotide sequence ID" value="NZ_BAGZ01000002.1"/>
</dbReference>
<dbReference type="eggNOG" id="COG3055">
    <property type="taxonomic scope" value="Bacteria"/>
</dbReference>
<comment type="similarity">
    <text evidence="2">Belongs to the malectin family.</text>
</comment>
<evidence type="ECO:0000256" key="1">
    <source>
        <dbReference type="ARBA" id="ARBA00004115"/>
    </source>
</evidence>
<evidence type="ECO:0000313" key="14">
    <source>
        <dbReference type="Proteomes" id="UP000008495"/>
    </source>
</evidence>
<evidence type="ECO:0000256" key="9">
    <source>
        <dbReference type="ARBA" id="ARBA00023277"/>
    </source>
</evidence>
<keyword evidence="4 11" id="KW-0732">Signal</keyword>
<dbReference type="Proteomes" id="UP000008495">
    <property type="component" value="Unassembled WGS sequence"/>
</dbReference>